<dbReference type="EMBL" id="JYGE01000003">
    <property type="protein sequence ID" value="PSJ31488.1"/>
    <property type="molecule type" value="Genomic_DNA"/>
</dbReference>
<evidence type="ECO:0000313" key="2">
    <source>
        <dbReference type="Proteomes" id="UP000241434"/>
    </source>
</evidence>
<dbReference type="InterPro" id="IPR036322">
    <property type="entry name" value="WD40_repeat_dom_sf"/>
</dbReference>
<evidence type="ECO:0008006" key="3">
    <source>
        <dbReference type="Google" id="ProtNLM"/>
    </source>
</evidence>
<protein>
    <recommendedName>
        <fullName evidence="3">WD40 repeat</fullName>
    </recommendedName>
</protein>
<dbReference type="AlphaFoldDB" id="A0A2P7Q0I4"/>
<name>A0A2P7Q0I4_9FIRM</name>
<accession>A0A2P7Q0I4</accession>
<reference evidence="1" key="1">
    <citation type="thesis" date="2015" institute="Rutgers" country="The State University of New Jersey, 14 College Farm Rd., New Brunswick, NJ, USA">
        <title>Ammonia toxicity in bacteria and its implications for treatment of and resource recovery from highly nitrogenous organic wastes.</title>
        <authorList>
            <person name="Luther A.K."/>
        </authorList>
    </citation>
    <scope>NUCLEOTIDE SEQUENCE</scope>
    <source>
        <strain evidence="1">RT-10B</strain>
    </source>
</reference>
<dbReference type="OrthoDB" id="1704491at2"/>
<dbReference type="SUPFAM" id="SSF50978">
    <property type="entry name" value="WD40 repeat-like"/>
    <property type="match status" value="1"/>
</dbReference>
<gene>
    <name evidence="1" type="ORF">UF10_02260</name>
</gene>
<organism evidence="1 2">
    <name type="scientific">Peptostreptococcus russellii</name>
    <dbReference type="NCBI Taxonomy" id="215200"/>
    <lineage>
        <taxon>Bacteria</taxon>
        <taxon>Bacillati</taxon>
        <taxon>Bacillota</taxon>
        <taxon>Clostridia</taxon>
        <taxon>Peptostreptococcales</taxon>
        <taxon>Peptostreptococcaceae</taxon>
        <taxon>Peptostreptococcus</taxon>
    </lineage>
</organism>
<keyword evidence="2" id="KW-1185">Reference proteome</keyword>
<evidence type="ECO:0000313" key="1">
    <source>
        <dbReference type="EMBL" id="PSJ31488.1"/>
    </source>
</evidence>
<proteinExistence type="predicted"/>
<sequence length="398" mass="47037">MKDKLHNEIKEYTNQVCKLREEFNEIKKTGVLEEDFEKKINRVNFNQNNILEKLIPYYRQENIENTEVLFKELEKIGSFENTAIIESTIVFDESNLIVSNSKGELYIVKIDINMYMVEWSEKLDINIKCSYIEKISEERILLLGQSGEMILLEILERKLYNTSKKSFKLISQKNRIDEYGFLDILKIEENKYIRKKEENLLEIFEIEISSNKVDIVKEKRQEIYIEKEIISSSLVLGLDRIIIGTDSGNVYIYRKNNSEYIFDYSLDIFNQEVSNISKLDSDGKDIAIFSSDGNFKVYSFNNKEIHLKENKKIDGSIFELESKESTGLMIGQEGVAYIIEENMGSWYVNSKKIEKFFIEILAHEKEYYLLFDLDSNIYLLYIDRIRSVEDMYNKIKFS</sequence>
<dbReference type="RefSeq" id="WP_106776210.1">
    <property type="nucleotide sequence ID" value="NZ_JYGE01000003.1"/>
</dbReference>
<comment type="caution">
    <text evidence="1">The sequence shown here is derived from an EMBL/GenBank/DDBJ whole genome shotgun (WGS) entry which is preliminary data.</text>
</comment>
<dbReference type="Proteomes" id="UP000241434">
    <property type="component" value="Unassembled WGS sequence"/>
</dbReference>